<dbReference type="SUPFAM" id="SSF56801">
    <property type="entry name" value="Acetyl-CoA synthetase-like"/>
    <property type="match status" value="1"/>
</dbReference>
<protein>
    <submittedName>
        <fullName evidence="1">Acetoacetyl-CoA synthetase</fullName>
    </submittedName>
</protein>
<dbReference type="AlphaFoldDB" id="A0AAV4S049"/>
<keyword evidence="2" id="KW-1185">Reference proteome</keyword>
<reference evidence="1 2" key="1">
    <citation type="submission" date="2021-06" db="EMBL/GenBank/DDBJ databases">
        <title>Caerostris extrusa draft genome.</title>
        <authorList>
            <person name="Kono N."/>
            <person name="Arakawa K."/>
        </authorList>
    </citation>
    <scope>NUCLEOTIDE SEQUENCE [LARGE SCALE GENOMIC DNA]</scope>
</reference>
<dbReference type="PANTHER" id="PTHR42921:SF1">
    <property type="entry name" value="ACETOACETYL-COA SYNTHETASE"/>
    <property type="match status" value="1"/>
</dbReference>
<sequence length="258" mass="29245">MNLEQKKRLPTQKYMNKSNYMLLHFRKHGLSRGDRVGYYISNRKEALFAMLAAISIGATWGGPLPTYGCRAFLAQLRDLVLHLNLKAGDVAYAHAPVGWAVWDYMITNLAIGVKLFLFDGGLDCCKEGYTVWDNISANNISFAFLSPYYLDYFEKENIIPRPGTNLDCLKIIALTGSPIRPQNYKFLLNNVKKDLFILSLYGILNLSGNSVCGKRGEIIVTKPNPAFPICLWKDDDNSKLNEEYFSKYKGVWCQNDEG</sequence>
<evidence type="ECO:0000313" key="2">
    <source>
        <dbReference type="Proteomes" id="UP001054945"/>
    </source>
</evidence>
<gene>
    <name evidence="1" type="primary">AACS</name>
    <name evidence="1" type="ORF">CEXT_173561</name>
</gene>
<evidence type="ECO:0000313" key="1">
    <source>
        <dbReference type="EMBL" id="GIY25428.1"/>
    </source>
</evidence>
<dbReference type="GO" id="GO:0030729">
    <property type="term" value="F:acetoacetate-CoA ligase activity"/>
    <property type="evidence" value="ECO:0007669"/>
    <property type="project" value="TreeGrafter"/>
</dbReference>
<dbReference type="InterPro" id="IPR042099">
    <property type="entry name" value="ANL_N_sf"/>
</dbReference>
<comment type="caution">
    <text evidence="1">The sequence shown here is derived from an EMBL/GenBank/DDBJ whole genome shotgun (WGS) entry which is preliminary data.</text>
</comment>
<dbReference type="PANTHER" id="PTHR42921">
    <property type="entry name" value="ACETOACETYL-COA SYNTHETASE"/>
    <property type="match status" value="1"/>
</dbReference>
<dbReference type="Proteomes" id="UP001054945">
    <property type="component" value="Unassembled WGS sequence"/>
</dbReference>
<proteinExistence type="predicted"/>
<accession>A0AAV4S049</accession>
<dbReference type="EMBL" id="BPLR01008541">
    <property type="protein sequence ID" value="GIY25428.1"/>
    <property type="molecule type" value="Genomic_DNA"/>
</dbReference>
<organism evidence="1 2">
    <name type="scientific">Caerostris extrusa</name>
    <name type="common">Bark spider</name>
    <name type="synonym">Caerostris bankana</name>
    <dbReference type="NCBI Taxonomy" id="172846"/>
    <lineage>
        <taxon>Eukaryota</taxon>
        <taxon>Metazoa</taxon>
        <taxon>Ecdysozoa</taxon>
        <taxon>Arthropoda</taxon>
        <taxon>Chelicerata</taxon>
        <taxon>Arachnida</taxon>
        <taxon>Araneae</taxon>
        <taxon>Araneomorphae</taxon>
        <taxon>Entelegynae</taxon>
        <taxon>Araneoidea</taxon>
        <taxon>Araneidae</taxon>
        <taxon>Caerostris</taxon>
    </lineage>
</organism>
<name>A0AAV4S049_CAEEX</name>
<dbReference type="Gene3D" id="3.40.50.12780">
    <property type="entry name" value="N-terminal domain of ligase-like"/>
    <property type="match status" value="2"/>
</dbReference>